<evidence type="ECO:0000256" key="1">
    <source>
        <dbReference type="SAM" id="SignalP"/>
    </source>
</evidence>
<dbReference type="Proteomes" id="UP001524944">
    <property type="component" value="Unassembled WGS sequence"/>
</dbReference>
<evidence type="ECO:0008006" key="4">
    <source>
        <dbReference type="Google" id="ProtNLM"/>
    </source>
</evidence>
<protein>
    <recommendedName>
        <fullName evidence="4">Lipoprotein</fullName>
    </recommendedName>
</protein>
<gene>
    <name evidence="2" type="ORF">NVS47_13795</name>
</gene>
<dbReference type="EMBL" id="JANPWE010000008">
    <property type="protein sequence ID" value="MCR6546570.1"/>
    <property type="molecule type" value="Genomic_DNA"/>
</dbReference>
<dbReference type="PROSITE" id="PS51257">
    <property type="entry name" value="PROKAR_LIPOPROTEIN"/>
    <property type="match status" value="1"/>
</dbReference>
<feature type="chain" id="PRO_5046900529" description="Lipoprotein" evidence="1">
    <location>
        <begin position="37"/>
        <end position="170"/>
    </location>
</feature>
<organism evidence="2 3">
    <name type="scientific">Dehalobacterium formicoaceticum</name>
    <dbReference type="NCBI Taxonomy" id="51515"/>
    <lineage>
        <taxon>Bacteria</taxon>
        <taxon>Bacillati</taxon>
        <taxon>Bacillota</taxon>
        <taxon>Clostridia</taxon>
        <taxon>Eubacteriales</taxon>
        <taxon>Peptococcaceae</taxon>
        <taxon>Dehalobacterium</taxon>
    </lineage>
</organism>
<evidence type="ECO:0000313" key="3">
    <source>
        <dbReference type="Proteomes" id="UP001524944"/>
    </source>
</evidence>
<name>A0ABT1Y6Q7_9FIRM</name>
<proteinExistence type="predicted"/>
<sequence>MKIRINSIICKNNKKSLLLSLCLLILVLTISACAPASNPELLTGYMVIDDNILHLDRVEIIKAEDEDRIEELELNQQVDMPNGYYIYNADIEKQTYELTKETVYYFVDINLLFVKENDGDRVYTTTEKEEFLLHLNESYSDSPPAQKVPFFIEVKDGKVISITEKIEFTI</sequence>
<keyword evidence="3" id="KW-1185">Reference proteome</keyword>
<reference evidence="2 3" key="1">
    <citation type="submission" date="2022-08" db="EMBL/GenBank/DDBJ databases">
        <title>Proteogenomics of the novel Dehalobacterium formicoaceticum strain EZ94 highlights a key role of methyltransferases during anaerobic dichloromethane degradation.</title>
        <authorList>
            <person name="Wasmund K."/>
        </authorList>
    </citation>
    <scope>NUCLEOTIDE SEQUENCE [LARGE SCALE GENOMIC DNA]</scope>
    <source>
        <strain evidence="2 3">EZ94</strain>
    </source>
</reference>
<keyword evidence="1" id="KW-0732">Signal</keyword>
<evidence type="ECO:0000313" key="2">
    <source>
        <dbReference type="EMBL" id="MCR6546570.1"/>
    </source>
</evidence>
<accession>A0ABT1Y6Q7</accession>
<feature type="signal peptide" evidence="1">
    <location>
        <begin position="1"/>
        <end position="36"/>
    </location>
</feature>
<comment type="caution">
    <text evidence="2">The sequence shown here is derived from an EMBL/GenBank/DDBJ whole genome shotgun (WGS) entry which is preliminary data.</text>
</comment>
<dbReference type="RefSeq" id="WP_089610703.1">
    <property type="nucleotide sequence ID" value="NZ_CP022121.1"/>
</dbReference>